<dbReference type="STRING" id="47864.GA0070560_115129"/>
<evidence type="ECO:0000313" key="1">
    <source>
        <dbReference type="EMBL" id="SCG61074.1"/>
    </source>
</evidence>
<protein>
    <submittedName>
        <fullName evidence="1">Uncharacterized protein</fullName>
    </submittedName>
</protein>
<sequence length="175" mass="19028">MAVGRMPMLRIGEWVRFDGDEHQVVALAGTSVRLQSSSEAAQVVLLPFLLAAPDFELVDGPAAPVVEPFGLLDSLPDDVAERARWWQRQVVEVMTGLPSAAEPGSLPQPGFDPASSTLAQREQAKAEELTVAGRPVSACTVRRMRVRYAEQGLWGLVDQRATRRVVPKSGVDVWA</sequence>
<proteinExistence type="predicted"/>
<keyword evidence="2" id="KW-1185">Reference proteome</keyword>
<accession>A0A1C5IRX5</accession>
<name>A0A1C5IRX5_9ACTN</name>
<dbReference type="Proteomes" id="UP000199408">
    <property type="component" value="Unassembled WGS sequence"/>
</dbReference>
<organism evidence="1 2">
    <name type="scientific">Micromonospora halophytica</name>
    <dbReference type="NCBI Taxonomy" id="47864"/>
    <lineage>
        <taxon>Bacteria</taxon>
        <taxon>Bacillati</taxon>
        <taxon>Actinomycetota</taxon>
        <taxon>Actinomycetes</taxon>
        <taxon>Micromonosporales</taxon>
        <taxon>Micromonosporaceae</taxon>
        <taxon>Micromonospora</taxon>
    </lineage>
</organism>
<gene>
    <name evidence="1" type="ORF">GA0070560_115129</name>
</gene>
<reference evidence="2" key="1">
    <citation type="submission" date="2016-06" db="EMBL/GenBank/DDBJ databases">
        <authorList>
            <person name="Varghese N."/>
        </authorList>
    </citation>
    <scope>NUCLEOTIDE SEQUENCE [LARGE SCALE GENOMIC DNA]</scope>
    <source>
        <strain evidence="2">DSM 43171</strain>
    </source>
</reference>
<evidence type="ECO:0000313" key="2">
    <source>
        <dbReference type="Proteomes" id="UP000199408"/>
    </source>
</evidence>
<dbReference type="EMBL" id="FMDN01000015">
    <property type="protein sequence ID" value="SCG61074.1"/>
    <property type="molecule type" value="Genomic_DNA"/>
</dbReference>
<dbReference type="AlphaFoldDB" id="A0A1C5IRX5"/>